<dbReference type="AlphaFoldDB" id="A0A1U9LIQ0"/>
<dbReference type="KEGG" id="aper:A0U91_14800"/>
<evidence type="ECO:0000313" key="1">
    <source>
        <dbReference type="EMBL" id="AQT06292.1"/>
    </source>
</evidence>
<name>A0A1U9LIQ0_9PROT</name>
<sequence length="174" mass="19320">MKWMQKMAEHDCGMALLFARVETAVWFKTIWSAASAVLFLDHRPHFLDKNMQRSKTNCGGPIALIGYGKNDGELILDGVLPGAAVPINRPAMLYMALREDREDIASAATWREVIGDVIRNMGTRTFTLSDVYSALEESPKAAANQNWKAKVRQTIARVGYPRAGRSEYSAMLAA</sequence>
<dbReference type="EMBL" id="CP014688">
    <property type="protein sequence ID" value="AQT06292.1"/>
    <property type="molecule type" value="Genomic_DNA"/>
</dbReference>
<dbReference type="InterPro" id="IPR036388">
    <property type="entry name" value="WH-like_DNA-bd_sf"/>
</dbReference>
<dbReference type="Gene3D" id="1.10.10.10">
    <property type="entry name" value="Winged helix-like DNA-binding domain superfamily/Winged helix DNA-binding domain"/>
    <property type="match status" value="1"/>
</dbReference>
<geneLocation type="plasmid" evidence="2">
    <name>pac1084_1</name>
</geneLocation>
<protein>
    <submittedName>
        <fullName evidence="1">Uncharacterized protein</fullName>
    </submittedName>
</protein>
<gene>
    <name evidence="1" type="ORF">A0U91_14800</name>
</gene>
<evidence type="ECO:0000313" key="2">
    <source>
        <dbReference type="Proteomes" id="UP000189055"/>
    </source>
</evidence>
<reference evidence="1 2" key="1">
    <citation type="submission" date="2016-03" db="EMBL/GenBank/DDBJ databases">
        <title>Acetic acid bacteria sequencing.</title>
        <authorList>
            <person name="Brandt J."/>
            <person name="Jakob F."/>
            <person name="Vogel R.F."/>
        </authorList>
    </citation>
    <scope>NUCLEOTIDE SEQUENCE [LARGE SCALE GENOMIC DNA]</scope>
    <source>
        <strain evidence="1 2">TMW2.1084</strain>
        <plasmid evidence="2">pac1084_1</plasmid>
    </source>
</reference>
<organism evidence="1 2">
    <name type="scientific">Acetobacter persici</name>
    <dbReference type="NCBI Taxonomy" id="1076596"/>
    <lineage>
        <taxon>Bacteria</taxon>
        <taxon>Pseudomonadati</taxon>
        <taxon>Pseudomonadota</taxon>
        <taxon>Alphaproteobacteria</taxon>
        <taxon>Acetobacterales</taxon>
        <taxon>Acetobacteraceae</taxon>
        <taxon>Acetobacter</taxon>
    </lineage>
</organism>
<keyword evidence="1" id="KW-0614">Plasmid</keyword>
<accession>A0A1U9LIQ0</accession>
<proteinExistence type="predicted"/>
<dbReference type="Proteomes" id="UP000189055">
    <property type="component" value="Plasmid pAC1084_1"/>
</dbReference>